<dbReference type="Pfam" id="PF00179">
    <property type="entry name" value="UQ_con"/>
    <property type="match status" value="1"/>
</dbReference>
<evidence type="ECO:0000313" key="4">
    <source>
        <dbReference type="Proteomes" id="UP000179807"/>
    </source>
</evidence>
<name>A0A1J4J4R0_9EUKA</name>
<dbReference type="Proteomes" id="UP000179807">
    <property type="component" value="Unassembled WGS sequence"/>
</dbReference>
<feature type="domain" description="UBC core" evidence="2">
    <location>
        <begin position="3"/>
        <end position="158"/>
    </location>
</feature>
<dbReference type="VEuPathDB" id="TrichDB:TRFO_40557"/>
<dbReference type="InterPro" id="IPR000608">
    <property type="entry name" value="UBC"/>
</dbReference>
<dbReference type="RefSeq" id="XP_068346264.1">
    <property type="nucleotide sequence ID" value="XM_068513280.1"/>
</dbReference>
<dbReference type="InterPro" id="IPR050113">
    <property type="entry name" value="Ub_conjugating_enzyme"/>
</dbReference>
<dbReference type="GeneID" id="94847984"/>
<feature type="region of interest" description="Disordered" evidence="1">
    <location>
        <begin position="1"/>
        <end position="22"/>
    </location>
</feature>
<dbReference type="CDD" id="cd23798">
    <property type="entry name" value="UBCc_UBE2I"/>
    <property type="match status" value="1"/>
</dbReference>
<dbReference type="PANTHER" id="PTHR24067">
    <property type="entry name" value="UBIQUITIN-CONJUGATING ENZYME E2"/>
    <property type="match status" value="1"/>
</dbReference>
<dbReference type="SUPFAM" id="SSF54495">
    <property type="entry name" value="UBC-like"/>
    <property type="match status" value="1"/>
</dbReference>
<dbReference type="OrthoDB" id="6600758at2759"/>
<protein>
    <submittedName>
        <fullName evidence="3">SUMO-conjugating enzyme ubc9</fullName>
    </submittedName>
</protein>
<dbReference type="Gene3D" id="3.10.110.10">
    <property type="entry name" value="Ubiquitin Conjugating Enzyme"/>
    <property type="match status" value="1"/>
</dbReference>
<dbReference type="PROSITE" id="PS50127">
    <property type="entry name" value="UBC_2"/>
    <property type="match status" value="1"/>
</dbReference>
<sequence length="165" mass="18858">MTNATERLQQERKRWRQDHPPGFVARPAKLPNGDLNLFFWNCLIPGKPNSPWAGGYYPLTLNFPQSYPSQPPVAKFVPPVPHVNVFPSGTVCVSFLHENEPGGWKPSITLRQILVGIQGLLDSPNPESPAHETHYRNYTMDRNRYEQLIREHAKLYTSDTLPETK</sequence>
<dbReference type="SMART" id="SM00212">
    <property type="entry name" value="UBCc"/>
    <property type="match status" value="1"/>
</dbReference>
<proteinExistence type="predicted"/>
<evidence type="ECO:0000256" key="1">
    <source>
        <dbReference type="SAM" id="MobiDB-lite"/>
    </source>
</evidence>
<organism evidence="3 4">
    <name type="scientific">Tritrichomonas foetus</name>
    <dbReference type="NCBI Taxonomy" id="1144522"/>
    <lineage>
        <taxon>Eukaryota</taxon>
        <taxon>Metamonada</taxon>
        <taxon>Parabasalia</taxon>
        <taxon>Tritrichomonadida</taxon>
        <taxon>Tritrichomonadidae</taxon>
        <taxon>Tritrichomonas</taxon>
    </lineage>
</organism>
<evidence type="ECO:0000313" key="3">
    <source>
        <dbReference type="EMBL" id="OHS93127.1"/>
    </source>
</evidence>
<reference evidence="3" key="1">
    <citation type="submission" date="2016-10" db="EMBL/GenBank/DDBJ databases">
        <authorList>
            <person name="Benchimol M."/>
            <person name="Almeida L.G."/>
            <person name="Vasconcelos A.T."/>
            <person name="Perreira-Neves A."/>
            <person name="Rosa I.A."/>
            <person name="Tasca T."/>
            <person name="Bogo M.R."/>
            <person name="de Souza W."/>
        </authorList>
    </citation>
    <scope>NUCLEOTIDE SEQUENCE [LARGE SCALE GENOMIC DNA]</scope>
    <source>
        <strain evidence="3">K</strain>
    </source>
</reference>
<gene>
    <name evidence="3" type="primary">hus5</name>
    <name evidence="3" type="ORF">TRFO_40557</name>
</gene>
<dbReference type="AlphaFoldDB" id="A0A1J4J4R0"/>
<comment type="caution">
    <text evidence="3">The sequence shown here is derived from an EMBL/GenBank/DDBJ whole genome shotgun (WGS) entry which is preliminary data.</text>
</comment>
<dbReference type="InterPro" id="IPR016135">
    <property type="entry name" value="UBQ-conjugating_enzyme/RWD"/>
</dbReference>
<dbReference type="EMBL" id="MLAK01001430">
    <property type="protein sequence ID" value="OHS93127.1"/>
    <property type="molecule type" value="Genomic_DNA"/>
</dbReference>
<accession>A0A1J4J4R0</accession>
<evidence type="ECO:0000259" key="2">
    <source>
        <dbReference type="PROSITE" id="PS50127"/>
    </source>
</evidence>
<keyword evidence="4" id="KW-1185">Reference proteome</keyword>